<name>A0A6J6IQT2_9ZZZZ</name>
<dbReference type="AlphaFoldDB" id="A0A6J6IQT2"/>
<accession>A0A6J6IQT2</accession>
<reference evidence="1" key="1">
    <citation type="submission" date="2020-05" db="EMBL/GenBank/DDBJ databases">
        <authorList>
            <person name="Chiriac C."/>
            <person name="Salcher M."/>
            <person name="Ghai R."/>
            <person name="Kavagutti S V."/>
        </authorList>
    </citation>
    <scope>NUCLEOTIDE SEQUENCE</scope>
</reference>
<gene>
    <name evidence="1" type="ORF">UFOPK1835_02188</name>
</gene>
<evidence type="ECO:0000313" key="1">
    <source>
        <dbReference type="EMBL" id="CAB4626815.1"/>
    </source>
</evidence>
<dbReference type="EMBL" id="CAEZUP010000161">
    <property type="protein sequence ID" value="CAB4626815.1"/>
    <property type="molecule type" value="Genomic_DNA"/>
</dbReference>
<proteinExistence type="predicted"/>
<protein>
    <submittedName>
        <fullName evidence="1">Unannotated protein</fullName>
    </submittedName>
</protein>
<sequence>MNRFCCDVGSLAALSGNGAGAGNPFGNIESMLRLPTSIQIAGWAIDPDSRDPIKVHVYVDGQWGGEYTANGPRPDVGAVYTGYGPTHGVQVSVPVTPGEHRVCIYAINVGGGSTNPEMSCRTVASLPTGNFESVISTGPGAIRASGWAVDPDTTSPIAIDVFVDGVFAVRGTTGQARPDVASAFPGVTGQAGFAVDVTGVSGGSHTVCVRAVNAGEVRTRVPLGCRTVVAPGGNPIGNFDFAQAGFATMNLVGWVVDPDTTNPVALHVYVDGQWGGAYTADANRPDVGAAYQGVGSNHGFDLAIRVPGGSHTACVYAINVGIGTTNPLVGCRTLTIGSTPGGSIDWSARAFGHLGISGWAIDPDTNAPVQVRVTVNGAVLTTITADKPRPDVGAVFPGVGDLHGYSHVWPAPASPARVCLTILNVGAGSTNTELGCRTL</sequence>
<organism evidence="1">
    <name type="scientific">freshwater metagenome</name>
    <dbReference type="NCBI Taxonomy" id="449393"/>
    <lineage>
        <taxon>unclassified sequences</taxon>
        <taxon>metagenomes</taxon>
        <taxon>ecological metagenomes</taxon>
    </lineage>
</organism>